<dbReference type="Gene3D" id="3.30.420.10">
    <property type="entry name" value="Ribonuclease H-like superfamily/Ribonuclease H"/>
    <property type="match status" value="1"/>
</dbReference>
<dbReference type="GO" id="GO:0003676">
    <property type="term" value="F:nucleic acid binding"/>
    <property type="evidence" value="ECO:0007669"/>
    <property type="project" value="InterPro"/>
</dbReference>
<dbReference type="Proteomes" id="UP000800041">
    <property type="component" value="Unassembled WGS sequence"/>
</dbReference>
<protein>
    <recommendedName>
        <fullName evidence="1">Tc1-like transposase DDE domain-containing protein</fullName>
    </recommendedName>
</protein>
<proteinExistence type="predicted"/>
<keyword evidence="3" id="KW-1185">Reference proteome</keyword>
<evidence type="ECO:0000259" key="1">
    <source>
        <dbReference type="Pfam" id="PF13358"/>
    </source>
</evidence>
<evidence type="ECO:0000313" key="2">
    <source>
        <dbReference type="EMBL" id="KAF1983122.1"/>
    </source>
</evidence>
<feature type="non-terminal residue" evidence="2">
    <location>
        <position position="1"/>
    </location>
</feature>
<dbReference type="InterPro" id="IPR038717">
    <property type="entry name" value="Tc1-like_DDE_dom"/>
</dbReference>
<dbReference type="Pfam" id="PF13358">
    <property type="entry name" value="DDE_3"/>
    <property type="match status" value="1"/>
</dbReference>
<feature type="domain" description="Tc1-like transposase DDE" evidence="1">
    <location>
        <begin position="79"/>
        <end position="161"/>
    </location>
</feature>
<name>A0A6G1GQM9_9PEZI</name>
<dbReference type="OrthoDB" id="5410741at2759"/>
<dbReference type="EMBL" id="ML977177">
    <property type="protein sequence ID" value="KAF1983122.1"/>
    <property type="molecule type" value="Genomic_DNA"/>
</dbReference>
<reference evidence="2" key="1">
    <citation type="journal article" date="2020" name="Stud. Mycol.">
        <title>101 Dothideomycetes genomes: a test case for predicting lifestyles and emergence of pathogens.</title>
        <authorList>
            <person name="Haridas S."/>
            <person name="Albert R."/>
            <person name="Binder M."/>
            <person name="Bloem J."/>
            <person name="Labutti K."/>
            <person name="Salamov A."/>
            <person name="Andreopoulos B."/>
            <person name="Baker S."/>
            <person name="Barry K."/>
            <person name="Bills G."/>
            <person name="Bluhm B."/>
            <person name="Cannon C."/>
            <person name="Castanera R."/>
            <person name="Culley D."/>
            <person name="Daum C."/>
            <person name="Ezra D."/>
            <person name="Gonzalez J."/>
            <person name="Henrissat B."/>
            <person name="Kuo A."/>
            <person name="Liang C."/>
            <person name="Lipzen A."/>
            <person name="Lutzoni F."/>
            <person name="Magnuson J."/>
            <person name="Mondo S."/>
            <person name="Nolan M."/>
            <person name="Ohm R."/>
            <person name="Pangilinan J."/>
            <person name="Park H.-J."/>
            <person name="Ramirez L."/>
            <person name="Alfaro M."/>
            <person name="Sun H."/>
            <person name="Tritt A."/>
            <person name="Yoshinaga Y."/>
            <person name="Zwiers L.-H."/>
            <person name="Turgeon B."/>
            <person name="Goodwin S."/>
            <person name="Spatafora J."/>
            <person name="Crous P."/>
            <person name="Grigoriev I."/>
        </authorList>
    </citation>
    <scope>NUCLEOTIDE SEQUENCE</scope>
    <source>
        <strain evidence="2">CBS 113979</strain>
    </source>
</reference>
<accession>A0A6G1GQM9</accession>
<sequence>VHVAAGVSYNHKGPLIFYKDPKEPTEKIYKPRKPRKTMYQTEEQFQHEIQQWERQQPEAEVIPKGNAMSQEFYAKEVLPKHITEIRALQERFKRPIYLQEDGDPSHGKKSVNNPCAQLKRDADLVILIHPAQSPDLNPVEAIWQILKQRLRGGRWRTVAEFKAAIQREWDKITIAQIRKRVREMPWRCKKVIQLKGARVRSALW</sequence>
<dbReference type="InterPro" id="IPR036397">
    <property type="entry name" value="RNaseH_sf"/>
</dbReference>
<dbReference type="AlphaFoldDB" id="A0A6G1GQM9"/>
<organism evidence="2 3">
    <name type="scientific">Aulographum hederae CBS 113979</name>
    <dbReference type="NCBI Taxonomy" id="1176131"/>
    <lineage>
        <taxon>Eukaryota</taxon>
        <taxon>Fungi</taxon>
        <taxon>Dikarya</taxon>
        <taxon>Ascomycota</taxon>
        <taxon>Pezizomycotina</taxon>
        <taxon>Dothideomycetes</taxon>
        <taxon>Pleosporomycetidae</taxon>
        <taxon>Aulographales</taxon>
        <taxon>Aulographaceae</taxon>
    </lineage>
</organism>
<evidence type="ECO:0000313" key="3">
    <source>
        <dbReference type="Proteomes" id="UP000800041"/>
    </source>
</evidence>
<gene>
    <name evidence="2" type="ORF">K402DRAFT_338837</name>
</gene>